<dbReference type="AlphaFoldDB" id="A0A8H3YGQ4"/>
<evidence type="ECO:0000256" key="1">
    <source>
        <dbReference type="SAM" id="MobiDB-lite"/>
    </source>
</evidence>
<evidence type="ECO:0000313" key="2">
    <source>
        <dbReference type="EMBL" id="GHJ87447.1"/>
    </source>
</evidence>
<accession>A0A8H3YGQ4</accession>
<name>A0A8H3YGQ4_9TREE</name>
<comment type="caution">
    <text evidence="2">The sequence shown here is derived from an EMBL/GenBank/DDBJ whole genome shotgun (WGS) entry which is preliminary data.</text>
</comment>
<gene>
    <name evidence="2" type="ORF">NliqN6_3849</name>
</gene>
<dbReference type="InterPro" id="IPR037666">
    <property type="entry name" value="CCDC43"/>
</dbReference>
<reference evidence="2" key="1">
    <citation type="submission" date="2020-07" db="EMBL/GenBank/DDBJ databases">
        <title>Draft Genome Sequence of a Deep-Sea Yeast, Naganishia (Cryptococcus) liquefaciens strain N6.</title>
        <authorList>
            <person name="Han Y.W."/>
            <person name="Kajitani R."/>
            <person name="Morimoto H."/>
            <person name="Parhat M."/>
            <person name="Tsubouchi H."/>
            <person name="Bakenova O."/>
            <person name="Ogata M."/>
            <person name="Argunhan B."/>
            <person name="Aoki R."/>
            <person name="Kajiwara S."/>
            <person name="Itoh T."/>
            <person name="Iwasaki H."/>
        </authorList>
    </citation>
    <scope>NUCLEOTIDE SEQUENCE</scope>
    <source>
        <strain evidence="2">N6</strain>
    </source>
</reference>
<dbReference type="PANTHER" id="PTHR31684">
    <property type="entry name" value="COILED-COIL DOMAIN-CONTAINING PROTEIN 43"/>
    <property type="match status" value="1"/>
</dbReference>
<feature type="compositionally biased region" description="Basic and acidic residues" evidence="1">
    <location>
        <begin position="175"/>
        <end position="199"/>
    </location>
</feature>
<feature type="region of interest" description="Disordered" evidence="1">
    <location>
        <begin position="100"/>
        <end position="130"/>
    </location>
</feature>
<keyword evidence="3" id="KW-1185">Reference proteome</keyword>
<organism evidence="2 3">
    <name type="scientific">Naganishia liquefaciens</name>
    <dbReference type="NCBI Taxonomy" id="104408"/>
    <lineage>
        <taxon>Eukaryota</taxon>
        <taxon>Fungi</taxon>
        <taxon>Dikarya</taxon>
        <taxon>Basidiomycota</taxon>
        <taxon>Agaricomycotina</taxon>
        <taxon>Tremellomycetes</taxon>
        <taxon>Filobasidiales</taxon>
        <taxon>Filobasidiaceae</taxon>
        <taxon>Naganishia</taxon>
    </lineage>
</organism>
<protein>
    <recommendedName>
        <fullName evidence="4">Coiled-coil domain-containing protein 43</fullName>
    </recommendedName>
</protein>
<dbReference type="OrthoDB" id="2592902at2759"/>
<dbReference type="EMBL" id="BLZA01000021">
    <property type="protein sequence ID" value="GHJ87447.1"/>
    <property type="molecule type" value="Genomic_DNA"/>
</dbReference>
<feature type="compositionally biased region" description="Basic and acidic residues" evidence="1">
    <location>
        <begin position="232"/>
        <end position="274"/>
    </location>
</feature>
<feature type="region of interest" description="Disordered" evidence="1">
    <location>
        <begin position="161"/>
        <end position="274"/>
    </location>
</feature>
<evidence type="ECO:0000313" key="3">
    <source>
        <dbReference type="Proteomes" id="UP000620104"/>
    </source>
</evidence>
<proteinExistence type="predicted"/>
<sequence>MATLSPSLEDYITERFTALKLEIPADDVEYIARLVEEEELEEMDKKEGVRGMIEGYITANMIAHEPIEGQEISGINHAIDQVLEHWQNLRAAQLAESSAAAAAASDADSSDTDSEETNQPGELTRGQKSRKALLDSLTPDELAAAQKRALLAQYGYVEEDGYEGGESGMGGSTLRKREEEKEAAERRALIDKAIREEGRRKRKSKRAKEQVDLMAPNLNKAKVQAKAQMARDSAKMEANFKKERDRAALEKQRADQARAKAEKQKKAQKGERRA</sequence>
<dbReference type="Proteomes" id="UP000620104">
    <property type="component" value="Unassembled WGS sequence"/>
</dbReference>
<evidence type="ECO:0008006" key="4">
    <source>
        <dbReference type="Google" id="ProtNLM"/>
    </source>
</evidence>
<dbReference type="PANTHER" id="PTHR31684:SF2">
    <property type="entry name" value="COILED-COIL DOMAIN-CONTAINING PROTEIN 43"/>
    <property type="match status" value="1"/>
</dbReference>